<dbReference type="RefSeq" id="WP_358477610.1">
    <property type="nucleotide sequence ID" value="NZ_JBEZAE010000012.1"/>
</dbReference>
<dbReference type="Proteomes" id="UP001551329">
    <property type="component" value="Unassembled WGS sequence"/>
</dbReference>
<gene>
    <name evidence="2" type="ORF">AB0A88_19480</name>
</gene>
<reference evidence="2 3" key="1">
    <citation type="submission" date="2024-06" db="EMBL/GenBank/DDBJ databases">
        <title>The Natural Products Discovery Center: Release of the First 8490 Sequenced Strains for Exploring Actinobacteria Biosynthetic Diversity.</title>
        <authorList>
            <person name="Kalkreuter E."/>
            <person name="Kautsar S.A."/>
            <person name="Yang D."/>
            <person name="Bader C.D."/>
            <person name="Teijaro C.N."/>
            <person name="Fluegel L."/>
            <person name="Davis C.M."/>
            <person name="Simpson J.R."/>
            <person name="Lauterbach L."/>
            <person name="Steele A.D."/>
            <person name="Gui C."/>
            <person name="Meng S."/>
            <person name="Li G."/>
            <person name="Viehrig K."/>
            <person name="Ye F."/>
            <person name="Su P."/>
            <person name="Kiefer A.F."/>
            <person name="Nichols A."/>
            <person name="Cepeda A.J."/>
            <person name="Yan W."/>
            <person name="Fan B."/>
            <person name="Jiang Y."/>
            <person name="Adhikari A."/>
            <person name="Zheng C.-J."/>
            <person name="Schuster L."/>
            <person name="Cowan T.M."/>
            <person name="Smanski M.J."/>
            <person name="Chevrette M.G."/>
            <person name="De Carvalho L.P.S."/>
            <person name="Shen B."/>
        </authorList>
    </citation>
    <scope>NUCLEOTIDE SEQUENCE [LARGE SCALE GENOMIC DNA]</scope>
    <source>
        <strain evidence="2 3">NPDC045974</strain>
    </source>
</reference>
<comment type="caution">
    <text evidence="2">The sequence shown here is derived from an EMBL/GenBank/DDBJ whole genome shotgun (WGS) entry which is preliminary data.</text>
</comment>
<evidence type="ECO:0000256" key="1">
    <source>
        <dbReference type="SAM" id="MobiDB-lite"/>
    </source>
</evidence>
<sequence>MPHATTPRHDDAHPGKCTEPGGSVFETQLTEGAQRRAGAACIDAFFQRYLAHDK</sequence>
<feature type="region of interest" description="Disordered" evidence="1">
    <location>
        <begin position="1"/>
        <end position="24"/>
    </location>
</feature>
<feature type="compositionally biased region" description="Basic and acidic residues" evidence="1">
    <location>
        <begin position="7"/>
        <end position="16"/>
    </location>
</feature>
<evidence type="ECO:0000313" key="3">
    <source>
        <dbReference type="Proteomes" id="UP001551329"/>
    </source>
</evidence>
<protein>
    <submittedName>
        <fullName evidence="2">Uncharacterized protein</fullName>
    </submittedName>
</protein>
<accession>A0ABV3CDF0</accession>
<dbReference type="EMBL" id="JBEZAE010000012">
    <property type="protein sequence ID" value="MEU7072305.1"/>
    <property type="molecule type" value="Genomic_DNA"/>
</dbReference>
<organism evidence="2 3">
    <name type="scientific">Streptomyces narbonensis</name>
    <dbReference type="NCBI Taxonomy" id="67333"/>
    <lineage>
        <taxon>Bacteria</taxon>
        <taxon>Bacillati</taxon>
        <taxon>Actinomycetota</taxon>
        <taxon>Actinomycetes</taxon>
        <taxon>Kitasatosporales</taxon>
        <taxon>Streptomycetaceae</taxon>
        <taxon>Streptomyces</taxon>
    </lineage>
</organism>
<proteinExistence type="predicted"/>
<name>A0ABV3CDF0_9ACTN</name>
<evidence type="ECO:0000313" key="2">
    <source>
        <dbReference type="EMBL" id="MEU7072305.1"/>
    </source>
</evidence>
<keyword evidence="3" id="KW-1185">Reference proteome</keyword>